<feature type="compositionally biased region" description="Polar residues" evidence="1">
    <location>
        <begin position="128"/>
        <end position="164"/>
    </location>
</feature>
<keyword evidence="3" id="KW-1185">Reference proteome</keyword>
<gene>
    <name evidence="2" type="ORF">PXEA_LOCUS27201</name>
</gene>
<dbReference type="AlphaFoldDB" id="A0A448XD44"/>
<evidence type="ECO:0000313" key="3">
    <source>
        <dbReference type="Proteomes" id="UP000784294"/>
    </source>
</evidence>
<organism evidence="2 3">
    <name type="scientific">Protopolystoma xenopodis</name>
    <dbReference type="NCBI Taxonomy" id="117903"/>
    <lineage>
        <taxon>Eukaryota</taxon>
        <taxon>Metazoa</taxon>
        <taxon>Spiralia</taxon>
        <taxon>Lophotrochozoa</taxon>
        <taxon>Platyhelminthes</taxon>
        <taxon>Monogenea</taxon>
        <taxon>Polyopisthocotylea</taxon>
        <taxon>Polystomatidea</taxon>
        <taxon>Polystomatidae</taxon>
        <taxon>Protopolystoma</taxon>
    </lineage>
</organism>
<evidence type="ECO:0000313" key="2">
    <source>
        <dbReference type="EMBL" id="VEL33761.1"/>
    </source>
</evidence>
<feature type="region of interest" description="Disordered" evidence="1">
    <location>
        <begin position="381"/>
        <end position="404"/>
    </location>
</feature>
<evidence type="ECO:0000256" key="1">
    <source>
        <dbReference type="SAM" id="MobiDB-lite"/>
    </source>
</evidence>
<accession>A0A448XD44</accession>
<evidence type="ECO:0008006" key="4">
    <source>
        <dbReference type="Google" id="ProtNLM"/>
    </source>
</evidence>
<dbReference type="Proteomes" id="UP000784294">
    <property type="component" value="Unassembled WGS sequence"/>
</dbReference>
<feature type="region of interest" description="Disordered" evidence="1">
    <location>
        <begin position="355"/>
        <end position="374"/>
    </location>
</feature>
<dbReference type="EMBL" id="CAAALY010246344">
    <property type="protein sequence ID" value="VEL33761.1"/>
    <property type="molecule type" value="Genomic_DNA"/>
</dbReference>
<protein>
    <recommendedName>
        <fullName evidence="4">GDNF/GAS1 domain-containing protein</fullName>
    </recommendedName>
</protein>
<name>A0A448XD44_9PLAT</name>
<comment type="caution">
    <text evidence="2">The sequence shown here is derived from an EMBL/GenBank/DDBJ whole genome shotgun (WGS) entry which is preliminary data.</text>
</comment>
<feature type="non-terminal residue" evidence="2">
    <location>
        <position position="1"/>
    </location>
</feature>
<feature type="region of interest" description="Disordered" evidence="1">
    <location>
        <begin position="329"/>
        <end position="349"/>
    </location>
</feature>
<reference evidence="2" key="1">
    <citation type="submission" date="2018-11" db="EMBL/GenBank/DDBJ databases">
        <authorList>
            <consortium name="Pathogen Informatics"/>
        </authorList>
    </citation>
    <scope>NUCLEOTIDE SEQUENCE</scope>
</reference>
<sequence>MQKLNSPLTITTDDRGQSRLRASNCRLAAFIQSYLKDNNSTTFFVDLVSTTTCMASLAKFLLQFWFLLILAPVGLNCQQRSNLSSSLQATDQEVTALGIQSYRPALSGRYEIEAATSRLPDRRHLSEEQTSTKTLRSGTSKSEQKTIQTHHNSSDQPSGSNQFLKTPMGRVKREGITAPDRYANTIREVNSRNQGGGKEATLDGPKDCLDAYLACSTAVSFCPRDIDIFNQTCGNWQDGNSLLSCHRHKRGPCRAAIRTLNEGSAGLLHCTCHGSRDRLQHELQLCNLLWQNLNRHPCLSETSSSSTEESVERVNEVDTAMARGEFISGLTGSGRTENIGESSRDKGEMVTTVLPGSPSHYSLQPDKMEDGIEGWSQEVVADNDNQSDAELNRRASKGPGGWGA</sequence>
<proteinExistence type="predicted"/>
<feature type="region of interest" description="Disordered" evidence="1">
    <location>
        <begin position="117"/>
        <end position="167"/>
    </location>
</feature>